<feature type="active site" description="Phosphocysteine intermediate" evidence="6">
    <location>
        <position position="169"/>
    </location>
</feature>
<sequence length="227" mass="25859">MDNNSDLQNDIKVFTMRLSWRDADRDFRKHLPGGETTERHLTETLHSVKTGFKPLPGFDPERDDLEYYRAQQEIDCDEVYPGIYIGDAATAKNKSYLTMLGITHLLNAAEGKTFGFVNTGKNYYINTTIKYLGLSLADHPTVDISKYFHTAASFIDEAVSSNGKVFVHCMLGVSRSATCVLAYLMIKKNMLAVDAIRIVREKRDIHPNYGFRSQLAQLDNQLRRQRL</sequence>
<dbReference type="CDD" id="cd14515">
    <property type="entry name" value="DUSP3-like"/>
    <property type="match status" value="1"/>
</dbReference>
<dbReference type="PANTHER" id="PTHR45682:SF5">
    <property type="entry name" value="DUAL SPECIFICITY PROTEIN PHOSPHATASE"/>
    <property type="match status" value="1"/>
</dbReference>
<keyword evidence="2 7" id="KW-0378">Hydrolase</keyword>
<dbReference type="InterPro" id="IPR020422">
    <property type="entry name" value="TYR_PHOSPHATASE_DUAL_dom"/>
</dbReference>
<evidence type="ECO:0000259" key="8">
    <source>
        <dbReference type="PROSITE" id="PS50054"/>
    </source>
</evidence>
<evidence type="ECO:0000256" key="6">
    <source>
        <dbReference type="PIRSR" id="PIRSR620405-1"/>
    </source>
</evidence>
<keyword evidence="11" id="KW-1185">Reference proteome</keyword>
<dbReference type="PROSITE" id="PS00383">
    <property type="entry name" value="TYR_PHOSPHATASE_1"/>
    <property type="match status" value="1"/>
</dbReference>
<name>A0ABD2C5U3_VESSQ</name>
<comment type="catalytic activity">
    <reaction evidence="5 7">
        <text>O-phospho-L-threonyl-[protein] + H2O = L-threonyl-[protein] + phosphate</text>
        <dbReference type="Rhea" id="RHEA:47004"/>
        <dbReference type="Rhea" id="RHEA-COMP:11060"/>
        <dbReference type="Rhea" id="RHEA-COMP:11605"/>
        <dbReference type="ChEBI" id="CHEBI:15377"/>
        <dbReference type="ChEBI" id="CHEBI:30013"/>
        <dbReference type="ChEBI" id="CHEBI:43474"/>
        <dbReference type="ChEBI" id="CHEBI:61977"/>
        <dbReference type="EC" id="3.1.3.16"/>
    </reaction>
</comment>
<dbReference type="PROSITE" id="PS50054">
    <property type="entry name" value="TYR_PHOSPHATASE_DUAL"/>
    <property type="match status" value="1"/>
</dbReference>
<feature type="domain" description="Tyrosine-protein phosphatase" evidence="8">
    <location>
        <begin position="75"/>
        <end position="224"/>
    </location>
</feature>
<evidence type="ECO:0000256" key="3">
    <source>
        <dbReference type="ARBA" id="ARBA00022912"/>
    </source>
</evidence>
<dbReference type="InterPro" id="IPR029021">
    <property type="entry name" value="Prot-tyrosine_phosphatase-like"/>
</dbReference>
<dbReference type="Pfam" id="PF00782">
    <property type="entry name" value="DSPc"/>
    <property type="match status" value="1"/>
</dbReference>
<dbReference type="EC" id="3.1.3.16" evidence="7"/>
<comment type="catalytic activity">
    <reaction evidence="7">
        <text>O-phospho-L-tyrosyl-[protein] + H2O = L-tyrosyl-[protein] + phosphate</text>
        <dbReference type="Rhea" id="RHEA:10684"/>
        <dbReference type="Rhea" id="RHEA-COMP:10136"/>
        <dbReference type="Rhea" id="RHEA-COMP:20101"/>
        <dbReference type="ChEBI" id="CHEBI:15377"/>
        <dbReference type="ChEBI" id="CHEBI:43474"/>
        <dbReference type="ChEBI" id="CHEBI:46858"/>
        <dbReference type="ChEBI" id="CHEBI:61978"/>
        <dbReference type="EC" id="3.1.3.48"/>
    </reaction>
</comment>
<dbReference type="PANTHER" id="PTHR45682">
    <property type="entry name" value="AGAP008228-PA"/>
    <property type="match status" value="1"/>
</dbReference>
<keyword evidence="3 7" id="KW-0904">Protein phosphatase</keyword>
<proteinExistence type="inferred from homology"/>
<organism evidence="10 11">
    <name type="scientific">Vespula squamosa</name>
    <name type="common">Southern yellow jacket</name>
    <name type="synonym">Wasp</name>
    <dbReference type="NCBI Taxonomy" id="30214"/>
    <lineage>
        <taxon>Eukaryota</taxon>
        <taxon>Metazoa</taxon>
        <taxon>Ecdysozoa</taxon>
        <taxon>Arthropoda</taxon>
        <taxon>Hexapoda</taxon>
        <taxon>Insecta</taxon>
        <taxon>Pterygota</taxon>
        <taxon>Neoptera</taxon>
        <taxon>Endopterygota</taxon>
        <taxon>Hymenoptera</taxon>
        <taxon>Apocrita</taxon>
        <taxon>Aculeata</taxon>
        <taxon>Vespoidea</taxon>
        <taxon>Vespidae</taxon>
        <taxon>Vespinae</taxon>
        <taxon>Vespula</taxon>
    </lineage>
</organism>
<evidence type="ECO:0000256" key="1">
    <source>
        <dbReference type="ARBA" id="ARBA00008601"/>
    </source>
</evidence>
<dbReference type="Proteomes" id="UP001607302">
    <property type="component" value="Unassembled WGS sequence"/>
</dbReference>
<dbReference type="InterPro" id="IPR000387">
    <property type="entry name" value="Tyr_Pase_dom"/>
</dbReference>
<dbReference type="AlphaFoldDB" id="A0ABD2C5U3"/>
<dbReference type="SUPFAM" id="SSF52799">
    <property type="entry name" value="(Phosphotyrosine protein) phosphatases II"/>
    <property type="match status" value="1"/>
</dbReference>
<evidence type="ECO:0000256" key="5">
    <source>
        <dbReference type="ARBA" id="ARBA00048336"/>
    </source>
</evidence>
<dbReference type="SMART" id="SM00195">
    <property type="entry name" value="DSPc"/>
    <property type="match status" value="1"/>
</dbReference>
<dbReference type="EMBL" id="JAUDFV010000020">
    <property type="protein sequence ID" value="KAL2740408.1"/>
    <property type="molecule type" value="Genomic_DNA"/>
</dbReference>
<comment type="catalytic activity">
    <reaction evidence="4 7">
        <text>O-phospho-L-seryl-[protein] + H2O = L-seryl-[protein] + phosphate</text>
        <dbReference type="Rhea" id="RHEA:20629"/>
        <dbReference type="Rhea" id="RHEA-COMP:9863"/>
        <dbReference type="Rhea" id="RHEA-COMP:11604"/>
        <dbReference type="ChEBI" id="CHEBI:15377"/>
        <dbReference type="ChEBI" id="CHEBI:29999"/>
        <dbReference type="ChEBI" id="CHEBI:43474"/>
        <dbReference type="ChEBI" id="CHEBI:83421"/>
        <dbReference type="EC" id="3.1.3.16"/>
    </reaction>
</comment>
<gene>
    <name evidence="10" type="ORF">V1478_000549</name>
</gene>
<dbReference type="PRINTS" id="PR01908">
    <property type="entry name" value="ADSPHPHTASE"/>
</dbReference>
<evidence type="ECO:0000313" key="10">
    <source>
        <dbReference type="EMBL" id="KAL2740408.1"/>
    </source>
</evidence>
<evidence type="ECO:0000259" key="9">
    <source>
        <dbReference type="PROSITE" id="PS50056"/>
    </source>
</evidence>
<protein>
    <recommendedName>
        <fullName evidence="7">Dual specificity protein phosphatase</fullName>
        <ecNumber evidence="7">3.1.3.16</ecNumber>
        <ecNumber evidence="7">3.1.3.48</ecNumber>
    </recommendedName>
</protein>
<dbReference type="Gene3D" id="3.90.190.10">
    <property type="entry name" value="Protein tyrosine phosphatase superfamily"/>
    <property type="match status" value="1"/>
</dbReference>
<comment type="similarity">
    <text evidence="1 7">Belongs to the protein-tyrosine phosphatase family. Non-receptor class dual specificity subfamily.</text>
</comment>
<evidence type="ECO:0000256" key="7">
    <source>
        <dbReference type="RuleBase" id="RU366038"/>
    </source>
</evidence>
<dbReference type="InterPro" id="IPR016130">
    <property type="entry name" value="Tyr_Pase_AS"/>
</dbReference>
<comment type="caution">
    <text evidence="10">The sequence shown here is derived from an EMBL/GenBank/DDBJ whole genome shotgun (WGS) entry which is preliminary data.</text>
</comment>
<dbReference type="GO" id="GO:0004725">
    <property type="term" value="F:protein tyrosine phosphatase activity"/>
    <property type="evidence" value="ECO:0007669"/>
    <property type="project" value="UniProtKB-EC"/>
</dbReference>
<feature type="domain" description="Tyrosine specific protein phosphatases" evidence="9">
    <location>
        <begin position="145"/>
        <end position="203"/>
    </location>
</feature>
<accession>A0ABD2C5U3</accession>
<comment type="function">
    <text evidence="7">Dual specificity phosphatase able to dephosphorylate phosphotyrosine, phosphoserine and phosphothreonine residues, with a preference for phosphotyrosine as a substrate.</text>
</comment>
<evidence type="ECO:0000256" key="2">
    <source>
        <dbReference type="ARBA" id="ARBA00022801"/>
    </source>
</evidence>
<dbReference type="PRINTS" id="PR01909">
    <property type="entry name" value="ADSPHPHTASEA"/>
</dbReference>
<dbReference type="InterPro" id="IPR020405">
    <property type="entry name" value="Atypical_DUSP_subfamA"/>
</dbReference>
<dbReference type="EC" id="3.1.3.48" evidence="7"/>
<evidence type="ECO:0000256" key="4">
    <source>
        <dbReference type="ARBA" id="ARBA00047761"/>
    </source>
</evidence>
<reference evidence="10 11" key="1">
    <citation type="journal article" date="2024" name="Ann. Entomol. Soc. Am.">
        <title>Genomic analyses of the southern and eastern yellowjacket wasps (Hymenoptera: Vespidae) reveal evolutionary signatures of social life.</title>
        <authorList>
            <person name="Catto M.A."/>
            <person name="Caine P.B."/>
            <person name="Orr S.E."/>
            <person name="Hunt B.G."/>
            <person name="Goodisman M.A.D."/>
        </authorList>
    </citation>
    <scope>NUCLEOTIDE SEQUENCE [LARGE SCALE GENOMIC DNA]</scope>
    <source>
        <strain evidence="10">233</strain>
        <tissue evidence="10">Head and thorax</tissue>
    </source>
</reference>
<dbReference type="GO" id="GO:0008138">
    <property type="term" value="F:protein tyrosine/serine/threonine phosphatase activity"/>
    <property type="evidence" value="ECO:0007669"/>
    <property type="project" value="UniProtKB-UniRule"/>
</dbReference>
<dbReference type="InterPro" id="IPR000340">
    <property type="entry name" value="Dual-sp_phosphatase_cat-dom"/>
</dbReference>
<dbReference type="PROSITE" id="PS50056">
    <property type="entry name" value="TYR_PHOSPHATASE_2"/>
    <property type="match status" value="1"/>
</dbReference>
<dbReference type="GO" id="GO:0004722">
    <property type="term" value="F:protein serine/threonine phosphatase activity"/>
    <property type="evidence" value="ECO:0007669"/>
    <property type="project" value="UniProtKB-EC"/>
</dbReference>
<evidence type="ECO:0000313" key="11">
    <source>
        <dbReference type="Proteomes" id="UP001607302"/>
    </source>
</evidence>